<feature type="region of interest" description="Disordered" evidence="1">
    <location>
        <begin position="672"/>
        <end position="717"/>
    </location>
</feature>
<dbReference type="OrthoDB" id="3941926at2759"/>
<reference evidence="2 3" key="1">
    <citation type="submission" date="2018-06" db="EMBL/GenBank/DDBJ databases">
        <title>Genome Sequence of the Brown Rot Fungal Pathogen Monilinia fructigena.</title>
        <authorList>
            <person name="Landi L."/>
            <person name="De Miccolis Angelini R.M."/>
            <person name="Pollastro S."/>
            <person name="Abate D."/>
            <person name="Faretra F."/>
            <person name="Romanazzi G."/>
        </authorList>
    </citation>
    <scope>NUCLEOTIDE SEQUENCE [LARGE SCALE GENOMIC DNA]</scope>
    <source>
        <strain evidence="2 3">Mfrg269</strain>
    </source>
</reference>
<dbReference type="CDD" id="cd00590">
    <property type="entry name" value="RRM_SF"/>
    <property type="match status" value="1"/>
</dbReference>
<evidence type="ECO:0000313" key="3">
    <source>
        <dbReference type="Proteomes" id="UP000249056"/>
    </source>
</evidence>
<feature type="region of interest" description="Disordered" evidence="1">
    <location>
        <begin position="821"/>
        <end position="1090"/>
    </location>
</feature>
<dbReference type="AlphaFoldDB" id="A0A395J0Z5"/>
<protein>
    <recommendedName>
        <fullName evidence="4">RRM domain-containing protein</fullName>
    </recommendedName>
</protein>
<feature type="compositionally biased region" description="Low complexity" evidence="1">
    <location>
        <begin position="364"/>
        <end position="376"/>
    </location>
</feature>
<dbReference type="SUPFAM" id="SSF54928">
    <property type="entry name" value="RNA-binding domain, RBD"/>
    <property type="match status" value="1"/>
</dbReference>
<keyword evidence="3" id="KW-1185">Reference proteome</keyword>
<feature type="region of interest" description="Disordered" evidence="1">
    <location>
        <begin position="364"/>
        <end position="387"/>
    </location>
</feature>
<proteinExistence type="predicted"/>
<feature type="compositionally biased region" description="Polar residues" evidence="1">
    <location>
        <begin position="578"/>
        <end position="589"/>
    </location>
</feature>
<feature type="compositionally biased region" description="Polar residues" evidence="1">
    <location>
        <begin position="275"/>
        <end position="284"/>
    </location>
</feature>
<accession>A0A395J0Z5</accession>
<name>A0A395J0Z5_9HELO</name>
<sequence>MNHPPPYHHVVPLHMTLQAPQLTATDPTIWQVQNHTGAPAFISTHFGRYEKRDMVADHRVTPIVRSNVAAGVQSSFITLCIDLEQKNEQLDHEYEEAQNNEIDEYARAWVMNHRELVLNSVVGSMYGLFISDPAENDDFAQEWRSILSKALEAHRLRLLQDDSSNPINPAGPKLLQSNSMPRKMHHQTTDTLHARAVSDKGDCLDQFGKRINRSNIPPAIESPSISAPASERNYELNVQSMPANQGETMDKVSALPLPLQPQTYDNFMEIQRNMTSGLTISPNLPKNYRPDNRFRDKPRPRGNSIEVPHNRRNQWTAPYGDQNKFSHQSQHNNQQNASGNLRGIPSKASQPEPIYVRNVQNLQHTSGSSSHTSGQLIGNNDSVGSRIDLRNDAQNHKTFQHSTVSQSLDFNTMEGDPNFQKRDDSCLYRYVTTPIPRNSHGRTLYLKGPDLKMFCSHQLKDLMSTVGNVVLIKFLLRPHNNGTVFVTFDTDVLEAAIKRFDGHQMPDGRLLTAGYPSDHHIRERSGSNSSYNSYHGENHARSMPNSGLDGGAYSRRSSISQHRPSRSQSSQSQFQYSNGNHMNSQNAGNSFPHVSDFSNNNSYPTPYAPRQHLQSPRLALGAVVSEVMQHERGMSHFQQQMPLTAMNNRTNSATTSHPRSYCGFQGASNRVNTNLETDPAMTNVSGLSENRKENSPIKSKLTGGTNSTSPSKDPSRIMDIKHKKSSSRRNTLTLTSPLETPIKSISQVELNRLAVQKSINHTTEAPPLSEMETSLITGQTLTSETTVEPQALTLEMAQQAPMTVPAPSNSVNKLLPKEPFETVALKPSEPVPQGKIKNSKRNKESKPTNKLSIEKENGIFSSTSAINSPASSQSTGPSHVDEDELFSGDSTRKPSIYSSIESKPEKSLKDAAIQSKSDENDTLKPVEGETSTKSFDNEITEFISTNIRSAPNPSNVPAFKSNHNRSKTGGSIDGSLSKIRFISAKDLKRPNQSNIPNDSDSPKTPTGSAHEIEHKTAKSQGKNLGGGISKSSGSQEQPRVDLIKNKAGLFHTSHEKGKSSGSEISTKSVDWPALTPSKSPPSSIADGKPPQVLALPALSFRQTKTVILPALPLKPRRQS</sequence>
<evidence type="ECO:0000256" key="1">
    <source>
        <dbReference type="SAM" id="MobiDB-lite"/>
    </source>
</evidence>
<dbReference type="GO" id="GO:0003676">
    <property type="term" value="F:nucleic acid binding"/>
    <property type="evidence" value="ECO:0007669"/>
    <property type="project" value="InterPro"/>
</dbReference>
<dbReference type="InterPro" id="IPR035979">
    <property type="entry name" value="RBD_domain_sf"/>
</dbReference>
<feature type="compositionally biased region" description="Basic and acidic residues" evidence="1">
    <location>
        <begin position="916"/>
        <end position="927"/>
    </location>
</feature>
<feature type="compositionally biased region" description="Basic and acidic residues" evidence="1">
    <location>
        <begin position="288"/>
        <end position="299"/>
    </location>
</feature>
<dbReference type="Proteomes" id="UP000249056">
    <property type="component" value="Unassembled WGS sequence"/>
</dbReference>
<feature type="region of interest" description="Disordered" evidence="1">
    <location>
        <begin position="162"/>
        <end position="181"/>
    </location>
</feature>
<feature type="compositionally biased region" description="Low complexity" evidence="1">
    <location>
        <begin position="554"/>
        <end position="577"/>
    </location>
</feature>
<feature type="compositionally biased region" description="Low complexity" evidence="1">
    <location>
        <begin position="861"/>
        <end position="875"/>
    </location>
</feature>
<feature type="compositionally biased region" description="Polar residues" evidence="1">
    <location>
        <begin position="942"/>
        <end position="955"/>
    </location>
</feature>
<feature type="compositionally biased region" description="Low complexity" evidence="1">
    <location>
        <begin position="526"/>
        <end position="535"/>
    </location>
</feature>
<feature type="compositionally biased region" description="Polar residues" evidence="1">
    <location>
        <begin position="990"/>
        <end position="1007"/>
    </location>
</feature>
<feature type="compositionally biased region" description="Polar residues" evidence="1">
    <location>
        <begin position="702"/>
        <end position="712"/>
    </location>
</feature>
<gene>
    <name evidence="2" type="ORF">DID88_005588</name>
</gene>
<evidence type="ECO:0000313" key="2">
    <source>
        <dbReference type="EMBL" id="RAL65926.1"/>
    </source>
</evidence>
<feature type="compositionally biased region" description="Low complexity" evidence="1">
    <location>
        <begin position="322"/>
        <end position="340"/>
    </location>
</feature>
<comment type="caution">
    <text evidence="2">The sequence shown here is derived from an EMBL/GenBank/DDBJ whole genome shotgun (WGS) entry which is preliminary data.</text>
</comment>
<feature type="compositionally biased region" description="Basic and acidic residues" evidence="1">
    <location>
        <begin position="841"/>
        <end position="857"/>
    </location>
</feature>
<feature type="compositionally biased region" description="Polar residues" evidence="1">
    <location>
        <begin position="1059"/>
        <end position="1068"/>
    </location>
</feature>
<evidence type="ECO:0008006" key="4">
    <source>
        <dbReference type="Google" id="ProtNLM"/>
    </source>
</evidence>
<feature type="region of interest" description="Disordered" evidence="1">
    <location>
        <begin position="275"/>
        <end position="349"/>
    </location>
</feature>
<organism evidence="2 3">
    <name type="scientific">Monilinia fructigena</name>
    <dbReference type="NCBI Taxonomy" id="38457"/>
    <lineage>
        <taxon>Eukaryota</taxon>
        <taxon>Fungi</taxon>
        <taxon>Dikarya</taxon>
        <taxon>Ascomycota</taxon>
        <taxon>Pezizomycotina</taxon>
        <taxon>Leotiomycetes</taxon>
        <taxon>Helotiales</taxon>
        <taxon>Sclerotiniaceae</taxon>
        <taxon>Monilinia</taxon>
    </lineage>
</organism>
<feature type="compositionally biased region" description="Polar residues" evidence="1">
    <location>
        <begin position="672"/>
        <end position="688"/>
    </location>
</feature>
<feature type="region of interest" description="Disordered" evidence="1">
    <location>
        <begin position="507"/>
        <end position="612"/>
    </location>
</feature>
<dbReference type="EMBL" id="QKRW01000008">
    <property type="protein sequence ID" value="RAL65926.1"/>
    <property type="molecule type" value="Genomic_DNA"/>
</dbReference>